<dbReference type="OrthoDB" id="336094at2"/>
<dbReference type="AlphaFoldDB" id="A0A6I4US54"/>
<comment type="caution">
    <text evidence="3">The sequence shown here is derived from an EMBL/GenBank/DDBJ whole genome shotgun (WGS) entry which is preliminary data.</text>
</comment>
<organism evidence="3 4">
    <name type="scientific">Erythrobacter ramosus</name>
    <dbReference type="NCBI Taxonomy" id="35811"/>
    <lineage>
        <taxon>Bacteria</taxon>
        <taxon>Pseudomonadati</taxon>
        <taxon>Pseudomonadota</taxon>
        <taxon>Alphaproteobacteria</taxon>
        <taxon>Sphingomonadales</taxon>
        <taxon>Erythrobacteraceae</taxon>
        <taxon>Erythrobacter/Porphyrobacter group</taxon>
        <taxon>Erythrobacter</taxon>
    </lineage>
</organism>
<dbReference type="SUPFAM" id="SSF54427">
    <property type="entry name" value="NTF2-like"/>
    <property type="match status" value="1"/>
</dbReference>
<evidence type="ECO:0000313" key="2">
    <source>
        <dbReference type="EMBL" id="MBB3777248.1"/>
    </source>
</evidence>
<feature type="domain" description="SnoaL-like" evidence="1">
    <location>
        <begin position="7"/>
        <end position="121"/>
    </location>
</feature>
<evidence type="ECO:0000313" key="4">
    <source>
        <dbReference type="Proteomes" id="UP000430021"/>
    </source>
</evidence>
<proteinExistence type="predicted"/>
<protein>
    <recommendedName>
        <fullName evidence="1">SnoaL-like domain-containing protein</fullName>
    </recommendedName>
</protein>
<sequence length="122" mass="12808">MAAIDDAAREFTAMLRLGQLEVAGKTFWSPDVTSSAPAALSDDIPATPSGLAAVRAIGSARVGTVRIDDLGIDGPFVTGNQFALFLDMLITDPASGEAKPFAEIGIVTVRDGCIVEERFFYA</sequence>
<keyword evidence="5" id="KW-1185">Reference proteome</keyword>
<evidence type="ECO:0000259" key="1">
    <source>
        <dbReference type="Pfam" id="PF20409"/>
    </source>
</evidence>
<accession>A0A6I4US54</accession>
<dbReference type="RefSeq" id="WP_160762146.1">
    <property type="nucleotide sequence ID" value="NZ_BAAADZ010000006.1"/>
</dbReference>
<dbReference type="InterPro" id="IPR046860">
    <property type="entry name" value="SnoaL_5"/>
</dbReference>
<dbReference type="Proteomes" id="UP000430021">
    <property type="component" value="Unassembled WGS sequence"/>
</dbReference>
<evidence type="ECO:0000313" key="3">
    <source>
        <dbReference type="EMBL" id="MXP39995.1"/>
    </source>
</evidence>
<dbReference type="EMBL" id="WTYB01000007">
    <property type="protein sequence ID" value="MXP39995.1"/>
    <property type="molecule type" value="Genomic_DNA"/>
</dbReference>
<gene>
    <name evidence="2" type="ORF">FHS52_003245</name>
    <name evidence="3" type="ORF">GRI59_15420</name>
</gene>
<dbReference type="InterPro" id="IPR032710">
    <property type="entry name" value="NTF2-like_dom_sf"/>
</dbReference>
<reference evidence="3 4" key="1">
    <citation type="submission" date="2019-12" db="EMBL/GenBank/DDBJ databases">
        <title>Genomic-based taxomic classification of the family Erythrobacteraceae.</title>
        <authorList>
            <person name="Xu L."/>
        </authorList>
    </citation>
    <scope>NUCLEOTIDE SEQUENCE [LARGE SCALE GENOMIC DNA]</scope>
    <source>
        <strain evidence="3 4">JCM 10282</strain>
    </source>
</reference>
<reference evidence="2 5" key="2">
    <citation type="submission" date="2020-08" db="EMBL/GenBank/DDBJ databases">
        <title>Genomic Encyclopedia of Type Strains, Phase IV (KMG-IV): sequencing the most valuable type-strain genomes for metagenomic binning, comparative biology and taxonomic classification.</title>
        <authorList>
            <person name="Goeker M."/>
        </authorList>
    </citation>
    <scope>NUCLEOTIDE SEQUENCE [LARGE SCALE GENOMIC DNA]</scope>
    <source>
        <strain evidence="2 5">DSM 8510</strain>
    </source>
</reference>
<evidence type="ECO:0000313" key="5">
    <source>
        <dbReference type="Proteomes" id="UP000548685"/>
    </source>
</evidence>
<dbReference type="Gene3D" id="3.10.450.50">
    <property type="match status" value="1"/>
</dbReference>
<dbReference type="EMBL" id="JACICE010000007">
    <property type="protein sequence ID" value="MBB3777248.1"/>
    <property type="molecule type" value="Genomic_DNA"/>
</dbReference>
<name>A0A6I4US54_9SPHN</name>
<dbReference type="Pfam" id="PF20409">
    <property type="entry name" value="SnoaL_5"/>
    <property type="match status" value="1"/>
</dbReference>
<dbReference type="Proteomes" id="UP000548685">
    <property type="component" value="Unassembled WGS sequence"/>
</dbReference>